<evidence type="ECO:0000313" key="3">
    <source>
        <dbReference type="Proteomes" id="UP000198211"/>
    </source>
</evidence>
<feature type="domain" description="Retroviral polymerase SH3-like" evidence="1">
    <location>
        <begin position="54"/>
        <end position="111"/>
    </location>
</feature>
<sequence>MHAANLPMVLWTEDLRYVVEVDNLSPTKALKGETPTGKLTGAKPNVAQLKVCGCVGYVFVPKQVRMNKLSTKAEPALFLGFPRIGHGYRLLHLRTGKMVEAQDVKFREDVTVERTYINALLKGRQHYYPQIPFIPLPVEYVAEQVVREKS</sequence>
<dbReference type="STRING" id="4795.A0A225VYA1"/>
<evidence type="ECO:0000313" key="2">
    <source>
        <dbReference type="EMBL" id="OWZ10426.1"/>
    </source>
</evidence>
<dbReference type="Pfam" id="PF25597">
    <property type="entry name" value="SH3_retrovirus"/>
    <property type="match status" value="1"/>
</dbReference>
<dbReference type="EMBL" id="NBNE01002447">
    <property type="protein sequence ID" value="OWZ10426.1"/>
    <property type="molecule type" value="Genomic_DNA"/>
</dbReference>
<keyword evidence="3" id="KW-1185">Reference proteome</keyword>
<accession>A0A225VYA1</accession>
<reference evidence="3" key="1">
    <citation type="submission" date="2017-03" db="EMBL/GenBank/DDBJ databases">
        <title>Phytopthora megakarya and P. palmivora, two closely related causual agents of cacao black pod achieved similar genome size and gene model numbers by different mechanisms.</title>
        <authorList>
            <person name="Ali S."/>
            <person name="Shao J."/>
            <person name="Larry D.J."/>
            <person name="Kronmiller B."/>
            <person name="Shen D."/>
            <person name="Strem M.D."/>
            <person name="Melnick R.L."/>
            <person name="Guiltinan M.J."/>
            <person name="Tyler B.M."/>
            <person name="Meinhardt L.W."/>
            <person name="Bailey B.A."/>
        </authorList>
    </citation>
    <scope>NUCLEOTIDE SEQUENCE [LARGE SCALE GENOMIC DNA]</scope>
    <source>
        <strain evidence="3">zdho120</strain>
    </source>
</reference>
<organism evidence="2 3">
    <name type="scientific">Phytophthora megakarya</name>
    <dbReference type="NCBI Taxonomy" id="4795"/>
    <lineage>
        <taxon>Eukaryota</taxon>
        <taxon>Sar</taxon>
        <taxon>Stramenopiles</taxon>
        <taxon>Oomycota</taxon>
        <taxon>Peronosporomycetes</taxon>
        <taxon>Peronosporales</taxon>
        <taxon>Peronosporaceae</taxon>
        <taxon>Phytophthora</taxon>
    </lineage>
</organism>
<evidence type="ECO:0000259" key="1">
    <source>
        <dbReference type="Pfam" id="PF25597"/>
    </source>
</evidence>
<dbReference type="Proteomes" id="UP000198211">
    <property type="component" value="Unassembled WGS sequence"/>
</dbReference>
<proteinExistence type="predicted"/>
<gene>
    <name evidence="2" type="ORF">PHMEG_00016723</name>
</gene>
<name>A0A225VYA1_9STRA</name>
<dbReference type="OrthoDB" id="120988at2759"/>
<protein>
    <submittedName>
        <fullName evidence="2">DNA binding protein</fullName>
    </submittedName>
</protein>
<dbReference type="AlphaFoldDB" id="A0A225VYA1"/>
<comment type="caution">
    <text evidence="2">The sequence shown here is derived from an EMBL/GenBank/DDBJ whole genome shotgun (WGS) entry which is preliminary data.</text>
</comment>
<dbReference type="InterPro" id="IPR057670">
    <property type="entry name" value="SH3_retrovirus"/>
</dbReference>